<accession>A0A382XPY3</accession>
<reference evidence="1" key="1">
    <citation type="submission" date="2018-05" db="EMBL/GenBank/DDBJ databases">
        <authorList>
            <person name="Lanie J.A."/>
            <person name="Ng W.-L."/>
            <person name="Kazmierczak K.M."/>
            <person name="Andrzejewski T.M."/>
            <person name="Davidsen T.M."/>
            <person name="Wayne K.J."/>
            <person name="Tettelin H."/>
            <person name="Glass J.I."/>
            <person name="Rusch D."/>
            <person name="Podicherti R."/>
            <person name="Tsui H.-C.T."/>
            <person name="Winkler M.E."/>
        </authorList>
    </citation>
    <scope>NUCLEOTIDE SEQUENCE</scope>
</reference>
<dbReference type="AlphaFoldDB" id="A0A382XPY3"/>
<gene>
    <name evidence="1" type="ORF">METZ01_LOCUS426051</name>
</gene>
<sequence length="36" mass="3985">MRVQGEADGRGDCSLVARLALLWRRSVVVHFGNESV</sequence>
<protein>
    <submittedName>
        <fullName evidence="1">Uncharacterized protein</fullName>
    </submittedName>
</protein>
<organism evidence="1">
    <name type="scientific">marine metagenome</name>
    <dbReference type="NCBI Taxonomy" id="408172"/>
    <lineage>
        <taxon>unclassified sequences</taxon>
        <taxon>metagenomes</taxon>
        <taxon>ecological metagenomes</taxon>
    </lineage>
</organism>
<feature type="non-terminal residue" evidence="1">
    <location>
        <position position="36"/>
    </location>
</feature>
<name>A0A382XPY3_9ZZZZ</name>
<proteinExistence type="predicted"/>
<dbReference type="EMBL" id="UINC01169588">
    <property type="protein sequence ID" value="SVD73197.1"/>
    <property type="molecule type" value="Genomic_DNA"/>
</dbReference>
<evidence type="ECO:0000313" key="1">
    <source>
        <dbReference type="EMBL" id="SVD73197.1"/>
    </source>
</evidence>